<dbReference type="Proteomes" id="UP000184063">
    <property type="component" value="Unassembled WGS sequence"/>
</dbReference>
<dbReference type="EMBL" id="KV878247">
    <property type="protein sequence ID" value="OJZ82716.1"/>
    <property type="molecule type" value="Genomic_DNA"/>
</dbReference>
<dbReference type="AlphaFoldDB" id="A0A1M3T7I7"/>
<evidence type="ECO:0000313" key="2">
    <source>
        <dbReference type="Proteomes" id="UP000184063"/>
    </source>
</evidence>
<organism evidence="1 2">
    <name type="scientific">Aspergillus luchuensis (strain CBS 106.47)</name>
    <dbReference type="NCBI Taxonomy" id="1137211"/>
    <lineage>
        <taxon>Eukaryota</taxon>
        <taxon>Fungi</taxon>
        <taxon>Dikarya</taxon>
        <taxon>Ascomycota</taxon>
        <taxon>Pezizomycotina</taxon>
        <taxon>Eurotiomycetes</taxon>
        <taxon>Eurotiomycetidae</taxon>
        <taxon>Eurotiales</taxon>
        <taxon>Aspergillaceae</taxon>
        <taxon>Aspergillus</taxon>
        <taxon>Aspergillus subgen. Circumdati</taxon>
    </lineage>
</organism>
<gene>
    <name evidence="1" type="ORF">ASPFODRAFT_50546</name>
</gene>
<reference evidence="2" key="1">
    <citation type="journal article" date="2017" name="Genome Biol.">
        <title>Comparative genomics reveals high biological diversity and specific adaptations in the industrially and medically important fungal genus Aspergillus.</title>
        <authorList>
            <person name="de Vries R.P."/>
            <person name="Riley R."/>
            <person name="Wiebenga A."/>
            <person name="Aguilar-Osorio G."/>
            <person name="Amillis S."/>
            <person name="Uchima C.A."/>
            <person name="Anderluh G."/>
            <person name="Asadollahi M."/>
            <person name="Askin M."/>
            <person name="Barry K."/>
            <person name="Battaglia E."/>
            <person name="Bayram O."/>
            <person name="Benocci T."/>
            <person name="Braus-Stromeyer S.A."/>
            <person name="Caldana C."/>
            <person name="Canovas D."/>
            <person name="Cerqueira G.C."/>
            <person name="Chen F."/>
            <person name="Chen W."/>
            <person name="Choi C."/>
            <person name="Clum A."/>
            <person name="Dos Santos R.A."/>
            <person name="Damasio A.R."/>
            <person name="Diallinas G."/>
            <person name="Emri T."/>
            <person name="Fekete E."/>
            <person name="Flipphi M."/>
            <person name="Freyberg S."/>
            <person name="Gallo A."/>
            <person name="Gournas C."/>
            <person name="Habgood R."/>
            <person name="Hainaut M."/>
            <person name="Harispe M.L."/>
            <person name="Henrissat B."/>
            <person name="Hilden K.S."/>
            <person name="Hope R."/>
            <person name="Hossain A."/>
            <person name="Karabika E."/>
            <person name="Karaffa L."/>
            <person name="Karanyi Z."/>
            <person name="Krasevec N."/>
            <person name="Kuo A."/>
            <person name="Kusch H."/>
            <person name="LaButti K."/>
            <person name="Lagendijk E.L."/>
            <person name="Lapidus A."/>
            <person name="Levasseur A."/>
            <person name="Lindquist E."/>
            <person name="Lipzen A."/>
            <person name="Logrieco A.F."/>
            <person name="MacCabe A."/>
            <person name="Maekelae M.R."/>
            <person name="Malavazi I."/>
            <person name="Melin P."/>
            <person name="Meyer V."/>
            <person name="Mielnichuk N."/>
            <person name="Miskei M."/>
            <person name="Molnar A.P."/>
            <person name="Mule G."/>
            <person name="Ngan C.Y."/>
            <person name="Orejas M."/>
            <person name="Orosz E."/>
            <person name="Ouedraogo J.P."/>
            <person name="Overkamp K.M."/>
            <person name="Park H.-S."/>
            <person name="Perrone G."/>
            <person name="Piumi F."/>
            <person name="Punt P.J."/>
            <person name="Ram A.F."/>
            <person name="Ramon A."/>
            <person name="Rauscher S."/>
            <person name="Record E."/>
            <person name="Riano-Pachon D.M."/>
            <person name="Robert V."/>
            <person name="Roehrig J."/>
            <person name="Ruller R."/>
            <person name="Salamov A."/>
            <person name="Salih N.S."/>
            <person name="Samson R.A."/>
            <person name="Sandor E."/>
            <person name="Sanguinetti M."/>
            <person name="Schuetze T."/>
            <person name="Sepcic K."/>
            <person name="Shelest E."/>
            <person name="Sherlock G."/>
            <person name="Sophianopoulou V."/>
            <person name="Squina F.M."/>
            <person name="Sun H."/>
            <person name="Susca A."/>
            <person name="Todd R.B."/>
            <person name="Tsang A."/>
            <person name="Unkles S.E."/>
            <person name="van de Wiele N."/>
            <person name="van Rossen-Uffink D."/>
            <person name="Oliveira J.V."/>
            <person name="Vesth T.C."/>
            <person name="Visser J."/>
            <person name="Yu J.-H."/>
            <person name="Zhou M."/>
            <person name="Andersen M.R."/>
            <person name="Archer D.B."/>
            <person name="Baker S.E."/>
            <person name="Benoit I."/>
            <person name="Brakhage A.A."/>
            <person name="Braus G.H."/>
            <person name="Fischer R."/>
            <person name="Frisvad J.C."/>
            <person name="Goldman G.H."/>
            <person name="Houbraken J."/>
            <person name="Oakley B."/>
            <person name="Pocsi I."/>
            <person name="Scazzocchio C."/>
            <person name="Seiboth B."/>
            <person name="vanKuyk P.A."/>
            <person name="Wortman J."/>
            <person name="Dyer P.S."/>
            <person name="Grigoriev I.V."/>
        </authorList>
    </citation>
    <scope>NUCLEOTIDE SEQUENCE [LARGE SCALE GENOMIC DNA]</scope>
    <source>
        <strain evidence="2">CBS 106.47</strain>
    </source>
</reference>
<protein>
    <submittedName>
        <fullName evidence="1">Uncharacterized protein</fullName>
    </submittedName>
</protein>
<dbReference type="VEuPathDB" id="FungiDB:ASPFODRAFT_50546"/>
<sequence length="86" mass="9630">MTVSHPRTTDYQIIIDTGVSCRFPRAVTAAMSALIVRIELTSLGETVNQHPASGLDPSKCDRDAVLDFDAQFQDKWRDLPDFFQMA</sequence>
<accession>A0A1M3T7I7</accession>
<proteinExistence type="predicted"/>
<name>A0A1M3T7I7_ASPLC</name>
<evidence type="ECO:0000313" key="1">
    <source>
        <dbReference type="EMBL" id="OJZ82716.1"/>
    </source>
</evidence>